<dbReference type="Pfam" id="PF11326">
    <property type="entry name" value="PANTS-like"/>
    <property type="match status" value="1"/>
</dbReference>
<dbReference type="EMBL" id="AZGY01000005">
    <property type="protein sequence ID" value="KZZ98722.1"/>
    <property type="molecule type" value="Genomic_DNA"/>
</dbReference>
<dbReference type="PANTHER" id="PTHR28052">
    <property type="entry name" value="UPF0545 PROTEIN C22ORF39"/>
    <property type="match status" value="1"/>
</dbReference>
<dbReference type="PANTHER" id="PTHR28052:SF1">
    <property type="entry name" value="UPF0545 PROTEIN C22ORF39"/>
    <property type="match status" value="1"/>
</dbReference>
<evidence type="ECO:0000313" key="2">
    <source>
        <dbReference type="EMBL" id="KZZ98722.1"/>
    </source>
</evidence>
<feature type="compositionally biased region" description="Low complexity" evidence="1">
    <location>
        <begin position="59"/>
        <end position="77"/>
    </location>
</feature>
<dbReference type="AlphaFoldDB" id="A0A162IUU5"/>
<accession>A0A162IUU5</accession>
<evidence type="ECO:0008006" key="4">
    <source>
        <dbReference type="Google" id="ProtNLM"/>
    </source>
</evidence>
<sequence>MGWLWSTTPPSPRADRAEGSTGLPPHVPRTEQSSAPNEPVDPEIQKFFDLFRQEPEQPQPSSRPSAPPQAAVASSVTSTAESSSSIASWLALKASAKSVSSTSDEQNAPIGDALSESLLPTDMSCRQAFDLAWACNGLGGQFNSVYRYGNMRSCSEHWDDFWFCMRTRAYTGDMKANMVRTHYRNKAYRKYGEGKPSSEDIWQSRKERLPPGSTFNMPADEAEVSDEEWRRAEEARRRKIRQGLGFDG</sequence>
<dbReference type="Proteomes" id="UP000078544">
    <property type="component" value="Unassembled WGS sequence"/>
</dbReference>
<dbReference type="OrthoDB" id="2017405at2759"/>
<reference evidence="2 3" key="1">
    <citation type="journal article" date="2016" name="Genome Biol. Evol.">
        <title>Divergent and convergent evolution of fungal pathogenicity.</title>
        <authorList>
            <person name="Shang Y."/>
            <person name="Xiao G."/>
            <person name="Zheng P."/>
            <person name="Cen K."/>
            <person name="Zhan S."/>
            <person name="Wang C."/>
        </authorList>
    </citation>
    <scope>NUCLEOTIDE SEQUENCE [LARGE SCALE GENOMIC DNA]</scope>
    <source>
        <strain evidence="2 3">RCEF 2490</strain>
    </source>
</reference>
<feature type="region of interest" description="Disordered" evidence="1">
    <location>
        <begin position="1"/>
        <end position="77"/>
    </location>
</feature>
<organism evidence="2 3">
    <name type="scientific">Moelleriella libera RCEF 2490</name>
    <dbReference type="NCBI Taxonomy" id="1081109"/>
    <lineage>
        <taxon>Eukaryota</taxon>
        <taxon>Fungi</taxon>
        <taxon>Dikarya</taxon>
        <taxon>Ascomycota</taxon>
        <taxon>Pezizomycotina</taxon>
        <taxon>Sordariomycetes</taxon>
        <taxon>Hypocreomycetidae</taxon>
        <taxon>Hypocreales</taxon>
        <taxon>Clavicipitaceae</taxon>
        <taxon>Moelleriella</taxon>
    </lineage>
</organism>
<evidence type="ECO:0000313" key="3">
    <source>
        <dbReference type="Proteomes" id="UP000078544"/>
    </source>
</evidence>
<keyword evidence="3" id="KW-1185">Reference proteome</keyword>
<evidence type="ECO:0000256" key="1">
    <source>
        <dbReference type="SAM" id="MobiDB-lite"/>
    </source>
</evidence>
<name>A0A162IUU5_9HYPO</name>
<gene>
    <name evidence="2" type="ORF">AAL_03240</name>
</gene>
<feature type="region of interest" description="Disordered" evidence="1">
    <location>
        <begin position="193"/>
        <end position="228"/>
    </location>
</feature>
<dbReference type="InterPro" id="IPR021475">
    <property type="entry name" value="Pants/Emi1-like"/>
</dbReference>
<comment type="caution">
    <text evidence="2">The sequence shown here is derived from an EMBL/GenBank/DDBJ whole genome shotgun (WGS) entry which is preliminary data.</text>
</comment>
<proteinExistence type="predicted"/>
<feature type="compositionally biased region" description="Basic and acidic residues" evidence="1">
    <location>
        <begin position="193"/>
        <end position="209"/>
    </location>
</feature>
<protein>
    <recommendedName>
        <fullName evidence="4">Early meiotic induction protein 1</fullName>
    </recommendedName>
</protein>
<feature type="compositionally biased region" description="Basic and acidic residues" evidence="1">
    <location>
        <begin position="43"/>
        <end position="55"/>
    </location>
</feature>
<dbReference type="STRING" id="1081109.A0A162IUU5"/>